<feature type="transmembrane region" description="Helical" evidence="1">
    <location>
        <begin position="180"/>
        <end position="204"/>
    </location>
</feature>
<dbReference type="Proteomes" id="UP000597762">
    <property type="component" value="Unassembled WGS sequence"/>
</dbReference>
<dbReference type="AlphaFoldDB" id="A0A812DEV1"/>
<evidence type="ECO:0000256" key="1">
    <source>
        <dbReference type="SAM" id="Phobius"/>
    </source>
</evidence>
<evidence type="ECO:0000313" key="3">
    <source>
        <dbReference type="Proteomes" id="UP000597762"/>
    </source>
</evidence>
<keyword evidence="1" id="KW-1133">Transmembrane helix</keyword>
<keyword evidence="1" id="KW-0812">Transmembrane</keyword>
<feature type="transmembrane region" description="Helical" evidence="1">
    <location>
        <begin position="39"/>
        <end position="60"/>
    </location>
</feature>
<feature type="transmembrane region" description="Helical" evidence="1">
    <location>
        <begin position="116"/>
        <end position="133"/>
    </location>
</feature>
<name>A0A812DEV1_ACAPH</name>
<organism evidence="2 3">
    <name type="scientific">Acanthosepion pharaonis</name>
    <name type="common">Pharaoh cuttlefish</name>
    <name type="synonym">Sepia pharaonis</name>
    <dbReference type="NCBI Taxonomy" id="158019"/>
    <lineage>
        <taxon>Eukaryota</taxon>
        <taxon>Metazoa</taxon>
        <taxon>Spiralia</taxon>
        <taxon>Lophotrochozoa</taxon>
        <taxon>Mollusca</taxon>
        <taxon>Cephalopoda</taxon>
        <taxon>Coleoidea</taxon>
        <taxon>Decapodiformes</taxon>
        <taxon>Sepiida</taxon>
        <taxon>Sepiina</taxon>
        <taxon>Sepiidae</taxon>
        <taxon>Acanthosepion</taxon>
    </lineage>
</organism>
<feature type="transmembrane region" description="Helical" evidence="1">
    <location>
        <begin position="6"/>
        <end position="27"/>
    </location>
</feature>
<protein>
    <submittedName>
        <fullName evidence="2">Uncharacterized protein</fullName>
    </submittedName>
</protein>
<proteinExistence type="predicted"/>
<accession>A0A812DEV1</accession>
<evidence type="ECO:0000313" key="2">
    <source>
        <dbReference type="EMBL" id="CAE1300640.1"/>
    </source>
</evidence>
<gene>
    <name evidence="2" type="ORF">SPHA_53964</name>
</gene>
<dbReference type="EMBL" id="CAHIKZ030003453">
    <property type="protein sequence ID" value="CAE1300640.1"/>
    <property type="molecule type" value="Genomic_DNA"/>
</dbReference>
<reference evidence="2" key="1">
    <citation type="submission" date="2021-01" db="EMBL/GenBank/DDBJ databases">
        <authorList>
            <person name="Li R."/>
            <person name="Bekaert M."/>
        </authorList>
    </citation>
    <scope>NUCLEOTIDE SEQUENCE</scope>
    <source>
        <strain evidence="2">Farmed</strain>
    </source>
</reference>
<comment type="caution">
    <text evidence="2">The sequence shown here is derived from an EMBL/GenBank/DDBJ whole genome shotgun (WGS) entry which is preliminary data.</text>
</comment>
<keyword evidence="3" id="KW-1185">Reference proteome</keyword>
<sequence>MHSYSHLLSLFLFLSLLSFLHSFLRYLEIIHSEFLHHSLLHIHSCLFFVSSFLFGLPPSFSPFPLPSVLPLPSPSSFLFNGSPLSPPLSFFPPPAFSFCSSPCLLLFVIPFRSSPLLPLSFFPAFSPSSFLFGSPPFVLPHFRSFSFVLPLPSLFCSSPAFSPLSFLFGSPPFFLPSFVLSLLFSPCLLSFVLPLPSLSFVIPFRSFPAFSPFRSSPAFSPSSFLFVLLLPSPSLLFPFCLSVLSLLFFFIFHLRSHYV</sequence>
<feature type="transmembrane region" description="Helical" evidence="1">
    <location>
        <begin position="90"/>
        <end position="109"/>
    </location>
</feature>
<feature type="transmembrane region" description="Helical" evidence="1">
    <location>
        <begin position="224"/>
        <end position="252"/>
    </location>
</feature>
<keyword evidence="1" id="KW-0472">Membrane</keyword>